<evidence type="ECO:0000313" key="3">
    <source>
        <dbReference type="Proteomes" id="UP000020938"/>
    </source>
</evidence>
<dbReference type="EMBL" id="JGDS01000008">
    <property type="protein sequence ID" value="EXZ75802.1"/>
    <property type="molecule type" value="Genomic_DNA"/>
</dbReference>
<protein>
    <submittedName>
        <fullName evidence="1">Uncharacterized protein</fullName>
    </submittedName>
</protein>
<name>A0A016CWB0_BACFG</name>
<reference evidence="1 3" key="1">
    <citation type="submission" date="2014-02" db="EMBL/GenBank/DDBJ databases">
        <authorList>
            <person name="Sears C."/>
            <person name="Carroll K."/>
            <person name="Sack B.R."/>
            <person name="Qadri F."/>
            <person name="Myers L.L."/>
            <person name="Chung G.-T."/>
            <person name="Escheverria P."/>
            <person name="Fraser C.M."/>
            <person name="Sadzewicz L."/>
            <person name="Shefchek K.A."/>
            <person name="Tallon L."/>
            <person name="Das S.P."/>
            <person name="Daugherty S."/>
            <person name="Mongodin E.F."/>
        </authorList>
    </citation>
    <scope>NUCLEOTIDE SEQUENCE [LARGE SCALE GENOMIC DNA]</scope>
    <source>
        <strain evidence="1 3">3976T8</strain>
    </source>
</reference>
<evidence type="ECO:0000313" key="1">
    <source>
        <dbReference type="EMBL" id="EXZ75609.1"/>
    </source>
</evidence>
<gene>
    <name evidence="2" type="ORF">M123_4735</name>
    <name evidence="1" type="ORF">M123_4940</name>
</gene>
<comment type="caution">
    <text evidence="1">The sequence shown here is derived from an EMBL/GenBank/DDBJ whole genome shotgun (WGS) entry which is preliminary data.</text>
</comment>
<dbReference type="AlphaFoldDB" id="A0A016CWB0"/>
<evidence type="ECO:0000313" key="2">
    <source>
        <dbReference type="EMBL" id="EXZ75802.1"/>
    </source>
</evidence>
<organism evidence="1 3">
    <name type="scientific">Bacteroides fragilis str. 3976T8</name>
    <dbReference type="NCBI Taxonomy" id="1339314"/>
    <lineage>
        <taxon>Bacteria</taxon>
        <taxon>Pseudomonadati</taxon>
        <taxon>Bacteroidota</taxon>
        <taxon>Bacteroidia</taxon>
        <taxon>Bacteroidales</taxon>
        <taxon>Bacteroidaceae</taxon>
        <taxon>Bacteroides</taxon>
    </lineage>
</organism>
<dbReference type="Proteomes" id="UP000020938">
    <property type="component" value="Unassembled WGS sequence"/>
</dbReference>
<proteinExistence type="predicted"/>
<accession>A0A016CWB0</accession>
<sequence length="39" mass="4579">MLSKKTILSGREVSGIDLWRNCLFDSYKLVFHRPDLLNI</sequence>
<dbReference type="EMBL" id="JGDS01000023">
    <property type="protein sequence ID" value="EXZ75609.1"/>
    <property type="molecule type" value="Genomic_DNA"/>
</dbReference>